<dbReference type="Gene3D" id="3.30.565.10">
    <property type="entry name" value="Histidine kinase-like ATPase, C-terminal domain"/>
    <property type="match status" value="1"/>
</dbReference>
<dbReference type="SMART" id="SM00342">
    <property type="entry name" value="HTH_ARAC"/>
    <property type="match status" value="1"/>
</dbReference>
<organism evidence="12 13">
    <name type="scientific">Olivibacter domesticus</name>
    <name type="common">Pseudosphingobacterium domesticum</name>
    <dbReference type="NCBI Taxonomy" id="407022"/>
    <lineage>
        <taxon>Bacteria</taxon>
        <taxon>Pseudomonadati</taxon>
        <taxon>Bacteroidota</taxon>
        <taxon>Sphingobacteriia</taxon>
        <taxon>Sphingobacteriales</taxon>
        <taxon>Sphingobacteriaceae</taxon>
        <taxon>Olivibacter</taxon>
    </lineage>
</organism>
<evidence type="ECO:0000256" key="7">
    <source>
        <dbReference type="PROSITE-ProRule" id="PRU00169"/>
    </source>
</evidence>
<keyword evidence="4" id="KW-0805">Transcription regulation</keyword>
<evidence type="ECO:0000313" key="12">
    <source>
        <dbReference type="EMBL" id="SEK43138.1"/>
    </source>
</evidence>
<keyword evidence="8" id="KW-0175">Coiled coil</keyword>
<evidence type="ECO:0000256" key="3">
    <source>
        <dbReference type="ARBA" id="ARBA00022553"/>
    </source>
</evidence>
<dbReference type="Proteomes" id="UP000199421">
    <property type="component" value="Unassembled WGS sequence"/>
</dbReference>
<dbReference type="Pfam" id="PF02518">
    <property type="entry name" value="HATPase_c"/>
    <property type="match status" value="1"/>
</dbReference>
<dbReference type="InterPro" id="IPR009057">
    <property type="entry name" value="Homeodomain-like_sf"/>
</dbReference>
<dbReference type="InterPro" id="IPR001789">
    <property type="entry name" value="Sig_transdc_resp-reg_receiver"/>
</dbReference>
<keyword evidence="12" id="KW-0808">Transferase</keyword>
<dbReference type="SUPFAM" id="SSF55874">
    <property type="entry name" value="ATPase domain of HSP90 chaperone/DNA topoisomerase II/histidine kinase"/>
    <property type="match status" value="1"/>
</dbReference>
<comment type="catalytic activity">
    <reaction evidence="1">
        <text>ATP + protein L-histidine = ADP + protein N-phospho-L-histidine.</text>
        <dbReference type="EC" id="2.7.13.3"/>
    </reaction>
</comment>
<dbReference type="SMART" id="SM00448">
    <property type="entry name" value="REC"/>
    <property type="match status" value="1"/>
</dbReference>
<dbReference type="InterPro" id="IPR003661">
    <property type="entry name" value="HisK_dim/P_dom"/>
</dbReference>
<evidence type="ECO:0000259" key="9">
    <source>
        <dbReference type="PROSITE" id="PS01124"/>
    </source>
</evidence>
<feature type="domain" description="Histidine kinase" evidence="10">
    <location>
        <begin position="826"/>
        <end position="1042"/>
    </location>
</feature>
<dbReference type="EC" id="2.7.13.3" evidence="2"/>
<dbReference type="Gene3D" id="1.10.10.60">
    <property type="entry name" value="Homeodomain-like"/>
    <property type="match status" value="1"/>
</dbReference>
<dbReference type="InterPro" id="IPR011123">
    <property type="entry name" value="Y_Y_Y"/>
</dbReference>
<dbReference type="RefSeq" id="WP_093317019.1">
    <property type="nucleotide sequence ID" value="NZ_FOAF01000001.1"/>
</dbReference>
<feature type="modified residue" description="4-aspartylphosphate" evidence="7">
    <location>
        <position position="1136"/>
    </location>
</feature>
<dbReference type="SUPFAM" id="SSF47384">
    <property type="entry name" value="Homodimeric domain of signal transducing histidine kinase"/>
    <property type="match status" value="1"/>
</dbReference>
<dbReference type="Gene3D" id="3.40.50.2300">
    <property type="match status" value="1"/>
</dbReference>
<feature type="domain" description="Response regulatory" evidence="11">
    <location>
        <begin position="1088"/>
        <end position="1203"/>
    </location>
</feature>
<evidence type="ECO:0000256" key="5">
    <source>
        <dbReference type="ARBA" id="ARBA00023125"/>
    </source>
</evidence>
<dbReference type="STRING" id="407022.SAMN05661044_00230"/>
<dbReference type="Gene3D" id="2.130.10.10">
    <property type="entry name" value="YVTN repeat-like/Quinoprotein amine dehydrogenase"/>
    <property type="match status" value="2"/>
</dbReference>
<dbReference type="SMART" id="SM00387">
    <property type="entry name" value="HATPase_c"/>
    <property type="match status" value="1"/>
</dbReference>
<dbReference type="InterPro" id="IPR013783">
    <property type="entry name" value="Ig-like_fold"/>
</dbReference>
<dbReference type="SUPFAM" id="SSF63829">
    <property type="entry name" value="Calcium-dependent phosphotriesterase"/>
    <property type="match status" value="3"/>
</dbReference>
<dbReference type="PANTHER" id="PTHR43547">
    <property type="entry name" value="TWO-COMPONENT HISTIDINE KINASE"/>
    <property type="match status" value="1"/>
</dbReference>
<keyword evidence="6" id="KW-0804">Transcription</keyword>
<dbReference type="SMART" id="SM00388">
    <property type="entry name" value="HisKA"/>
    <property type="match status" value="1"/>
</dbReference>
<dbReference type="PROSITE" id="PS00041">
    <property type="entry name" value="HTH_ARAC_FAMILY_1"/>
    <property type="match status" value="1"/>
</dbReference>
<dbReference type="CDD" id="cd00075">
    <property type="entry name" value="HATPase"/>
    <property type="match status" value="1"/>
</dbReference>
<evidence type="ECO:0000313" key="13">
    <source>
        <dbReference type="Proteomes" id="UP000199421"/>
    </source>
</evidence>
<dbReference type="Gene3D" id="1.10.287.130">
    <property type="match status" value="1"/>
</dbReference>
<dbReference type="Pfam" id="PF00512">
    <property type="entry name" value="HisKA"/>
    <property type="match status" value="1"/>
</dbReference>
<evidence type="ECO:0000256" key="6">
    <source>
        <dbReference type="ARBA" id="ARBA00023163"/>
    </source>
</evidence>
<dbReference type="CDD" id="cd00082">
    <property type="entry name" value="HisKA"/>
    <property type="match status" value="1"/>
</dbReference>
<protein>
    <recommendedName>
        <fullName evidence="2">histidine kinase</fullName>
        <ecNumber evidence="2">2.7.13.3</ecNumber>
    </recommendedName>
</protein>
<dbReference type="PANTHER" id="PTHR43547:SF2">
    <property type="entry name" value="HYBRID SIGNAL TRANSDUCTION HISTIDINE KINASE C"/>
    <property type="match status" value="1"/>
</dbReference>
<keyword evidence="5" id="KW-0238">DNA-binding</keyword>
<evidence type="ECO:0000256" key="4">
    <source>
        <dbReference type="ARBA" id="ARBA00023015"/>
    </source>
</evidence>
<name>A0A1H7GYM3_OLID1</name>
<dbReference type="InterPro" id="IPR036890">
    <property type="entry name" value="HATPase_C_sf"/>
</dbReference>
<dbReference type="PROSITE" id="PS01124">
    <property type="entry name" value="HTH_ARAC_FAMILY_2"/>
    <property type="match status" value="1"/>
</dbReference>
<dbReference type="CDD" id="cd00146">
    <property type="entry name" value="PKD"/>
    <property type="match status" value="1"/>
</dbReference>
<evidence type="ECO:0000259" key="10">
    <source>
        <dbReference type="PROSITE" id="PS50109"/>
    </source>
</evidence>
<sequence>MKLLVSYIGFFFFTFCSSYCQEIRFTNVSIEDGLSQSGVLSIAQDKRGFLWFGTRAGLNRYDAHRFNIYKNDPHDPHSLSDNYITALLCDRKGHLWVGTGKGLNLYDETNDKFQPITLPVPNKYTQTAFYITCLSEDARGQLWIGTKEALYLYSKIEGMPSIRRIQLSNEKNYIRALFSDKKGITWVALANGITRLQPLNKNAFHRLPLDHGLIDTYQISSIVEDDLGDIWLGSSTGGLFRYHAAKSKIEPFNLLKKTGNNLLSNNIRKLLLDANNQLWIATQEGLSLLDSTRMHLSNCANEPWNPESLSQNSVHSLFQDRAGTVWAGTFFGGVNAYHIYQTPFYVYNNRTFRNGLSDNVISSIVEDEWQNLWIGTEGGGLNYWQRANKQFTHYTHKQSDARSLGSNLVKIVYRDRNKRIWVGTHGGGLNVFNPDSKNFSRFMWKDHATIGSEITSLLHDRNGQFWVGTETAGIQLFKLQDTSLIPLTKHPIIGATQRQAILSIFESTGGQIWIGGPNLFKIVRGNNIQMPHLWAKDTPFCINSFFQDATGNVWLATTDHGLIQCDRQGNIKAAFTKRDGLSSNHVLGVLAENNQLLWISTANGLSRFDLQKKTFNTYNESDGLAGNVFNNNAYFKTKSGELFFGGYKGLTAFIPGHISVNKNAPATYITSFRILGDEANTQKKNQAIYRELQKKEVTLTYNQNTFAAQIAALNYVKPEKNRYQYQLAGYDKAWRFTDIPSITYSNLNPGNYTLHVKAGNNDNIWSKDTYLHIRILPPIWKTPYAYCLYVLGIAGLIFLVIRHFFLKALLRKNQEVTQFKLNFFTHISHEIRTHLTLITGPTEDLIDRQASSPIELEKLNVIKNNSDSLLKLVNELLDFRKIEVGMQPLKVSNYNLIAFIRLVISAFDSHNKNNPIEFIYREAPLFLYFDKEQLEKVLMNLIANAIKFSEPGEVIEISIVEESTDVHLIVSNIGKGIPASNLDKIFAPYFQDTSLSTHGGSGIGLALSKSIIDLHHGSISASSETLAHRADSKITFHITLLKGHKHFSSSELYLSDTENIINPPTLVSNINMAGPLPSNQVYDSAKQQLLLVEDNAAMRGYLVSILEEDYHIITSQTGLEGLQQAFDHLPDIIISDVMMPEMDGFAFCERMKTDPRTSHIPLILLTAKSATIHQITGLQTGADAYISKPFSPQILRLQLHNLLKTRQLLQERYQNLLKTNHETNDASTSMMNQELDNKMHPLDAAFLKKLSTLTRDHLDHPAFGVAWLADEIGMSQPVLFKKIKAITGLSANDFVKSQRMIKASELLKENRYTVYEIAFMIGYDNSKYFSREFKKWYGETPSEYAKVKE</sequence>
<gene>
    <name evidence="12" type="ORF">SAMN05661044_00230</name>
</gene>
<dbReference type="OrthoDB" id="9809670at2"/>
<reference evidence="13" key="1">
    <citation type="submission" date="2016-10" db="EMBL/GenBank/DDBJ databases">
        <authorList>
            <person name="Varghese N."/>
            <person name="Submissions S."/>
        </authorList>
    </citation>
    <scope>NUCLEOTIDE SEQUENCE [LARGE SCALE GENOMIC DNA]</scope>
    <source>
        <strain evidence="13">DSM 18733</strain>
    </source>
</reference>
<proteinExistence type="predicted"/>
<dbReference type="Pfam" id="PF12833">
    <property type="entry name" value="HTH_18"/>
    <property type="match status" value="1"/>
</dbReference>
<dbReference type="Pfam" id="PF07494">
    <property type="entry name" value="Reg_prop"/>
    <property type="match status" value="6"/>
</dbReference>
<dbReference type="Gene3D" id="2.60.40.10">
    <property type="entry name" value="Immunoglobulins"/>
    <property type="match status" value="1"/>
</dbReference>
<dbReference type="SUPFAM" id="SSF46689">
    <property type="entry name" value="Homeodomain-like"/>
    <property type="match status" value="1"/>
</dbReference>
<evidence type="ECO:0000259" key="11">
    <source>
        <dbReference type="PROSITE" id="PS50110"/>
    </source>
</evidence>
<evidence type="ECO:0000256" key="1">
    <source>
        <dbReference type="ARBA" id="ARBA00000085"/>
    </source>
</evidence>
<feature type="coiled-coil region" evidence="8">
    <location>
        <begin position="1199"/>
        <end position="1226"/>
    </location>
</feature>
<accession>A0A1H7GYM3</accession>
<dbReference type="InterPro" id="IPR004358">
    <property type="entry name" value="Sig_transdc_His_kin-like_C"/>
</dbReference>
<keyword evidence="13" id="KW-1185">Reference proteome</keyword>
<evidence type="ECO:0000256" key="2">
    <source>
        <dbReference type="ARBA" id="ARBA00012438"/>
    </source>
</evidence>
<dbReference type="PROSITE" id="PS50110">
    <property type="entry name" value="RESPONSE_REGULATORY"/>
    <property type="match status" value="1"/>
</dbReference>
<dbReference type="PRINTS" id="PR00344">
    <property type="entry name" value="BCTRLSENSOR"/>
</dbReference>
<feature type="domain" description="HTH araC/xylS-type" evidence="9">
    <location>
        <begin position="1248"/>
        <end position="1347"/>
    </location>
</feature>
<dbReference type="InterPro" id="IPR011006">
    <property type="entry name" value="CheY-like_superfamily"/>
</dbReference>
<dbReference type="GO" id="GO:0000155">
    <property type="term" value="F:phosphorelay sensor kinase activity"/>
    <property type="evidence" value="ECO:0007669"/>
    <property type="project" value="InterPro"/>
</dbReference>
<keyword evidence="3 7" id="KW-0597">Phosphoprotein</keyword>
<dbReference type="InterPro" id="IPR005467">
    <property type="entry name" value="His_kinase_dom"/>
</dbReference>
<dbReference type="GO" id="GO:0043565">
    <property type="term" value="F:sequence-specific DNA binding"/>
    <property type="evidence" value="ECO:0007669"/>
    <property type="project" value="InterPro"/>
</dbReference>
<dbReference type="InterPro" id="IPR018060">
    <property type="entry name" value="HTH_AraC"/>
</dbReference>
<dbReference type="GO" id="GO:0003700">
    <property type="term" value="F:DNA-binding transcription factor activity"/>
    <property type="evidence" value="ECO:0007669"/>
    <property type="project" value="InterPro"/>
</dbReference>
<dbReference type="EMBL" id="FOAF01000001">
    <property type="protein sequence ID" value="SEK43138.1"/>
    <property type="molecule type" value="Genomic_DNA"/>
</dbReference>
<evidence type="ECO:0000256" key="8">
    <source>
        <dbReference type="SAM" id="Coils"/>
    </source>
</evidence>
<dbReference type="SUPFAM" id="SSF52172">
    <property type="entry name" value="CheY-like"/>
    <property type="match status" value="1"/>
</dbReference>
<dbReference type="InterPro" id="IPR015943">
    <property type="entry name" value="WD40/YVTN_repeat-like_dom_sf"/>
</dbReference>
<dbReference type="InterPro" id="IPR003594">
    <property type="entry name" value="HATPase_dom"/>
</dbReference>
<dbReference type="Pfam" id="PF07495">
    <property type="entry name" value="Y_Y_Y"/>
    <property type="match status" value="1"/>
</dbReference>
<keyword evidence="12" id="KW-0418">Kinase</keyword>
<dbReference type="InterPro" id="IPR011110">
    <property type="entry name" value="Reg_prop"/>
</dbReference>
<dbReference type="InterPro" id="IPR018062">
    <property type="entry name" value="HTH_AraC-typ_CS"/>
</dbReference>
<dbReference type="Pfam" id="PF00072">
    <property type="entry name" value="Response_reg"/>
    <property type="match status" value="1"/>
</dbReference>
<dbReference type="InterPro" id="IPR036097">
    <property type="entry name" value="HisK_dim/P_sf"/>
</dbReference>
<dbReference type="PROSITE" id="PS50109">
    <property type="entry name" value="HIS_KIN"/>
    <property type="match status" value="1"/>
</dbReference>